<dbReference type="AlphaFoldDB" id="A0A485LQ46"/>
<dbReference type="EMBL" id="CAADRA010007408">
    <property type="protein sequence ID" value="VFU00882.1"/>
    <property type="molecule type" value="Genomic_DNA"/>
</dbReference>
<keyword evidence="3" id="KW-1185">Reference proteome</keyword>
<dbReference type="Proteomes" id="UP000332933">
    <property type="component" value="Unassembled WGS sequence"/>
</dbReference>
<organism evidence="2 3">
    <name type="scientific">Aphanomyces stellatus</name>
    <dbReference type="NCBI Taxonomy" id="120398"/>
    <lineage>
        <taxon>Eukaryota</taxon>
        <taxon>Sar</taxon>
        <taxon>Stramenopiles</taxon>
        <taxon>Oomycota</taxon>
        <taxon>Saprolegniomycetes</taxon>
        <taxon>Saprolegniales</taxon>
        <taxon>Verrucalvaceae</taxon>
        <taxon>Aphanomyces</taxon>
    </lineage>
</organism>
<reference evidence="2 3" key="1">
    <citation type="submission" date="2019-03" db="EMBL/GenBank/DDBJ databases">
        <authorList>
            <person name="Gaulin E."/>
            <person name="Dumas B."/>
        </authorList>
    </citation>
    <scope>NUCLEOTIDE SEQUENCE [LARGE SCALE GENOMIC DNA]</scope>
    <source>
        <strain evidence="2">CBS 568.67</strain>
    </source>
</reference>
<evidence type="ECO:0000313" key="1">
    <source>
        <dbReference type="EMBL" id="KAF0683731.1"/>
    </source>
</evidence>
<evidence type="ECO:0000313" key="2">
    <source>
        <dbReference type="EMBL" id="VFU00882.1"/>
    </source>
</evidence>
<evidence type="ECO:0000313" key="3">
    <source>
        <dbReference type="Proteomes" id="UP000332933"/>
    </source>
</evidence>
<dbReference type="EMBL" id="VJMH01007382">
    <property type="protein sequence ID" value="KAF0683731.1"/>
    <property type="molecule type" value="Genomic_DNA"/>
</dbReference>
<sequence length="127" mass="13610">MGASESAVEFRGTPACKGGLCLRHGGTTLKRYCDAPGYDNQAHANRKCVQHGGGRYCKTKGCSFHARLGSFCLHHNQDLEPLDLGSFATQTPLDGVEVAILDCLVAVDDSVEGPTVEMSTLWSIEPK</sequence>
<reference evidence="1" key="2">
    <citation type="submission" date="2019-06" db="EMBL/GenBank/DDBJ databases">
        <title>Genomics analysis of Aphanomyces spp. identifies a new class of oomycete effector associated with host adaptation.</title>
        <authorList>
            <person name="Gaulin E."/>
        </authorList>
    </citation>
    <scope>NUCLEOTIDE SEQUENCE</scope>
    <source>
        <strain evidence="1">CBS 578.67</strain>
    </source>
</reference>
<gene>
    <name evidence="2" type="primary">Aste57867_24241</name>
    <name evidence="1" type="ORF">As57867_024166</name>
    <name evidence="2" type="ORF">ASTE57867_24241</name>
</gene>
<accession>A0A485LQ46</accession>
<name>A0A485LQ46_9STRA</name>
<protein>
    <submittedName>
        <fullName evidence="2">Aste57867_24241 protein</fullName>
    </submittedName>
</protein>
<proteinExistence type="predicted"/>